<dbReference type="InterPro" id="IPR050793">
    <property type="entry name" value="CMP-NeuNAc_synthase"/>
</dbReference>
<dbReference type="AlphaFoldDB" id="A0A382IEA8"/>
<accession>A0A382IEA8</accession>
<dbReference type="PANTHER" id="PTHR21485:SF6">
    <property type="entry name" value="N-ACYLNEURAMINATE CYTIDYLYLTRANSFERASE-RELATED"/>
    <property type="match status" value="1"/>
</dbReference>
<dbReference type="SUPFAM" id="SSF53448">
    <property type="entry name" value="Nucleotide-diphospho-sugar transferases"/>
    <property type="match status" value="1"/>
</dbReference>
<dbReference type="InterPro" id="IPR003329">
    <property type="entry name" value="Cytidylyl_trans"/>
</dbReference>
<organism evidence="1">
    <name type="scientific">marine metagenome</name>
    <dbReference type="NCBI Taxonomy" id="408172"/>
    <lineage>
        <taxon>unclassified sequences</taxon>
        <taxon>metagenomes</taxon>
        <taxon>ecological metagenomes</taxon>
    </lineage>
</organism>
<dbReference type="Gene3D" id="3.90.550.10">
    <property type="entry name" value="Spore Coat Polysaccharide Biosynthesis Protein SpsA, Chain A"/>
    <property type="match status" value="1"/>
</dbReference>
<protein>
    <submittedName>
        <fullName evidence="1">Uncharacterized protein</fullName>
    </submittedName>
</protein>
<proteinExistence type="predicted"/>
<evidence type="ECO:0000313" key="1">
    <source>
        <dbReference type="EMBL" id="SVB97878.1"/>
    </source>
</evidence>
<reference evidence="1" key="1">
    <citation type="submission" date="2018-05" db="EMBL/GenBank/DDBJ databases">
        <authorList>
            <person name="Lanie J.A."/>
            <person name="Ng W.-L."/>
            <person name="Kazmierczak K.M."/>
            <person name="Andrzejewski T.M."/>
            <person name="Davidsen T.M."/>
            <person name="Wayne K.J."/>
            <person name="Tettelin H."/>
            <person name="Glass J.I."/>
            <person name="Rusch D."/>
            <person name="Podicherti R."/>
            <person name="Tsui H.-C.T."/>
            <person name="Winkler M.E."/>
        </authorList>
    </citation>
    <scope>NUCLEOTIDE SEQUENCE</scope>
</reference>
<dbReference type="Pfam" id="PF02348">
    <property type="entry name" value="CTP_transf_3"/>
    <property type="match status" value="1"/>
</dbReference>
<feature type="non-terminal residue" evidence="1">
    <location>
        <position position="70"/>
    </location>
</feature>
<sequence>MLAIIPARGGSKRLPRKNILDLAGKPLIAWTIEAALNSKYIDRIVVSTDNQEIATIAKEHGALVPFLRKP</sequence>
<dbReference type="PANTHER" id="PTHR21485">
    <property type="entry name" value="HAD SUPERFAMILY MEMBERS CMAS AND KDSC"/>
    <property type="match status" value="1"/>
</dbReference>
<dbReference type="GO" id="GO:0008781">
    <property type="term" value="F:N-acylneuraminate cytidylyltransferase activity"/>
    <property type="evidence" value="ECO:0007669"/>
    <property type="project" value="TreeGrafter"/>
</dbReference>
<name>A0A382IEA8_9ZZZZ</name>
<dbReference type="EMBL" id="UINC01066809">
    <property type="protein sequence ID" value="SVB97878.1"/>
    <property type="molecule type" value="Genomic_DNA"/>
</dbReference>
<dbReference type="InterPro" id="IPR029044">
    <property type="entry name" value="Nucleotide-diphossugar_trans"/>
</dbReference>
<gene>
    <name evidence="1" type="ORF">METZ01_LOCUS250732</name>
</gene>